<evidence type="ECO:0000313" key="1">
    <source>
        <dbReference type="EMBL" id="KIH64056.1"/>
    </source>
</evidence>
<sequence length="75" mass="8534">MIDVPSYEGPADYTPSLPCCRDRFGEQSCQALRKAQPAMFEKRVCHSFLLRCMITYVGYAAQCSRAVRRQITPVD</sequence>
<organism evidence="1 2">
    <name type="scientific">Ancylostoma duodenale</name>
    <dbReference type="NCBI Taxonomy" id="51022"/>
    <lineage>
        <taxon>Eukaryota</taxon>
        <taxon>Metazoa</taxon>
        <taxon>Ecdysozoa</taxon>
        <taxon>Nematoda</taxon>
        <taxon>Chromadorea</taxon>
        <taxon>Rhabditida</taxon>
        <taxon>Rhabditina</taxon>
        <taxon>Rhabditomorpha</taxon>
        <taxon>Strongyloidea</taxon>
        <taxon>Ancylostomatidae</taxon>
        <taxon>Ancylostomatinae</taxon>
        <taxon>Ancylostoma</taxon>
    </lineage>
</organism>
<dbReference type="Proteomes" id="UP000054047">
    <property type="component" value="Unassembled WGS sequence"/>
</dbReference>
<gene>
    <name evidence="1" type="ORF">ANCDUO_05636</name>
</gene>
<dbReference type="OrthoDB" id="5786286at2759"/>
<dbReference type="EMBL" id="KN728275">
    <property type="protein sequence ID" value="KIH64056.1"/>
    <property type="molecule type" value="Genomic_DNA"/>
</dbReference>
<evidence type="ECO:0000313" key="2">
    <source>
        <dbReference type="Proteomes" id="UP000054047"/>
    </source>
</evidence>
<name>A0A0C2H3P9_9BILA</name>
<accession>A0A0C2H3P9</accession>
<reference evidence="1 2" key="1">
    <citation type="submission" date="2013-12" db="EMBL/GenBank/DDBJ databases">
        <title>Draft genome of the parsitic nematode Ancylostoma duodenale.</title>
        <authorList>
            <person name="Mitreva M."/>
        </authorList>
    </citation>
    <scope>NUCLEOTIDE SEQUENCE [LARGE SCALE GENOMIC DNA]</scope>
    <source>
        <strain evidence="1 2">Zhejiang</strain>
    </source>
</reference>
<proteinExistence type="predicted"/>
<dbReference type="AlphaFoldDB" id="A0A0C2H3P9"/>
<protein>
    <submittedName>
        <fullName evidence="1">Uncharacterized protein</fullName>
    </submittedName>
</protein>
<keyword evidence="2" id="KW-1185">Reference proteome</keyword>